<dbReference type="InterPro" id="IPR036865">
    <property type="entry name" value="CRAL-TRIO_dom_sf"/>
</dbReference>
<dbReference type="Gene3D" id="1.10.8.20">
    <property type="entry name" value="N-terminal domain of phosphatidylinositol transfer protein sec14p"/>
    <property type="match status" value="1"/>
</dbReference>
<dbReference type="Pfam" id="PF00650">
    <property type="entry name" value="CRAL_TRIO"/>
    <property type="match status" value="1"/>
</dbReference>
<dbReference type="Gene3D" id="1.20.5.1200">
    <property type="entry name" value="Alpha-tocopherol transfer"/>
    <property type="match status" value="1"/>
</dbReference>
<evidence type="ECO:0000259" key="1">
    <source>
        <dbReference type="PROSITE" id="PS50191"/>
    </source>
</evidence>
<dbReference type="GeneID" id="101892515"/>
<dbReference type="PROSITE" id="PS50191">
    <property type="entry name" value="CRAL_TRIO"/>
    <property type="match status" value="1"/>
</dbReference>
<dbReference type="SUPFAM" id="SSF52087">
    <property type="entry name" value="CRAL/TRIO domain"/>
    <property type="match status" value="1"/>
</dbReference>
<dbReference type="Proteomes" id="UP001652621">
    <property type="component" value="Unplaced"/>
</dbReference>
<evidence type="ECO:0000313" key="2">
    <source>
        <dbReference type="Proteomes" id="UP001652621"/>
    </source>
</evidence>
<gene>
    <name evidence="3" type="primary">LOC101892515</name>
</gene>
<dbReference type="InterPro" id="IPR001251">
    <property type="entry name" value="CRAL-TRIO_dom"/>
</dbReference>
<reference evidence="3" key="1">
    <citation type="submission" date="2025-08" db="UniProtKB">
        <authorList>
            <consortium name="RefSeq"/>
        </authorList>
    </citation>
    <scope>IDENTIFICATION</scope>
    <source>
        <strain evidence="3">Aabys</strain>
        <tissue evidence="3">Whole body</tissue>
    </source>
</reference>
<sequence>MFLRNSLKIKPCDNETGGDSVRQKIQMLYQWLADNPNINARTDYENLEQFLRSCKYDLERTKKKIKSFYQIRAERSEWFSNRDPTLKEIQELLNLGVFLPIDGLDEQQRKVVIIRTAVHDPKEHSQNDVFKVMKMVLDLLIKFEPENCQNGIVAIFDMEGVQLGHAMALNPKLIKRTVDSWQTYPYQPKLMEFVNTPLHVNLVLNTFRIFMTPKMRSRVVVQKRKCSVKCENLPCNLGGKGPSYQELTQRWKRLVEENANFYTEDDKYKSVVDGKN</sequence>
<dbReference type="CDD" id="cd00170">
    <property type="entry name" value="SEC14"/>
    <property type="match status" value="1"/>
</dbReference>
<dbReference type="PANTHER" id="PTHR10174">
    <property type="entry name" value="ALPHA-TOCOPHEROL TRANSFER PROTEIN-RELATED"/>
    <property type="match status" value="1"/>
</dbReference>
<dbReference type="SUPFAM" id="SSF46938">
    <property type="entry name" value="CRAL/TRIO N-terminal domain"/>
    <property type="match status" value="1"/>
</dbReference>
<accession>A0ABM3VB68</accession>
<organism evidence="2 3">
    <name type="scientific">Musca domestica</name>
    <name type="common">House fly</name>
    <dbReference type="NCBI Taxonomy" id="7370"/>
    <lineage>
        <taxon>Eukaryota</taxon>
        <taxon>Metazoa</taxon>
        <taxon>Ecdysozoa</taxon>
        <taxon>Arthropoda</taxon>
        <taxon>Hexapoda</taxon>
        <taxon>Insecta</taxon>
        <taxon>Pterygota</taxon>
        <taxon>Neoptera</taxon>
        <taxon>Endopterygota</taxon>
        <taxon>Diptera</taxon>
        <taxon>Brachycera</taxon>
        <taxon>Muscomorpha</taxon>
        <taxon>Muscoidea</taxon>
        <taxon>Muscidae</taxon>
        <taxon>Musca</taxon>
    </lineage>
</organism>
<dbReference type="InterPro" id="IPR036273">
    <property type="entry name" value="CRAL/TRIO_N_dom_sf"/>
</dbReference>
<dbReference type="RefSeq" id="XP_058983040.1">
    <property type="nucleotide sequence ID" value="XM_059127057.1"/>
</dbReference>
<dbReference type="SMART" id="SM00516">
    <property type="entry name" value="SEC14"/>
    <property type="match status" value="1"/>
</dbReference>
<evidence type="ECO:0000313" key="3">
    <source>
        <dbReference type="RefSeq" id="XP_058983040.1"/>
    </source>
</evidence>
<name>A0ABM3VB68_MUSDO</name>
<dbReference type="PANTHER" id="PTHR10174:SF224">
    <property type="entry name" value="RETINOL-BINDING PROTEIN PINTA"/>
    <property type="match status" value="1"/>
</dbReference>
<dbReference type="Gene3D" id="3.40.525.10">
    <property type="entry name" value="CRAL-TRIO lipid binding domain"/>
    <property type="match status" value="1"/>
</dbReference>
<protein>
    <submittedName>
        <fullName evidence="3">Retinol-binding protein pinta</fullName>
    </submittedName>
</protein>
<proteinExistence type="predicted"/>
<keyword evidence="2" id="KW-1185">Reference proteome</keyword>
<feature type="domain" description="CRAL-TRIO" evidence="1">
    <location>
        <begin position="86"/>
        <end position="245"/>
    </location>
</feature>